<evidence type="ECO:0000259" key="4">
    <source>
        <dbReference type="PROSITE" id="PS51462"/>
    </source>
</evidence>
<feature type="domain" description="Nudix hydrolase" evidence="4">
    <location>
        <begin position="17"/>
        <end position="147"/>
    </location>
</feature>
<evidence type="ECO:0000256" key="1">
    <source>
        <dbReference type="ARBA" id="ARBA00005582"/>
    </source>
</evidence>
<dbReference type="Pfam" id="PF00293">
    <property type="entry name" value="NUDIX"/>
    <property type="match status" value="1"/>
</dbReference>
<dbReference type="Proteomes" id="UP001526426">
    <property type="component" value="Unassembled WGS sequence"/>
</dbReference>
<reference evidence="5 6" key="1">
    <citation type="submission" date="2021-08" db="EMBL/GenBank/DDBJ databases">
        <title>Draft genome sequence of Spirulina subsalsa with high tolerance to salinity and hype-accumulation of phycocyanin.</title>
        <authorList>
            <person name="Pei H."/>
            <person name="Jiang L."/>
        </authorList>
    </citation>
    <scope>NUCLEOTIDE SEQUENCE [LARGE SCALE GENOMIC DNA]</scope>
    <source>
        <strain evidence="5 6">FACHB-351</strain>
    </source>
</reference>
<dbReference type="Gene3D" id="3.90.79.10">
    <property type="entry name" value="Nucleoside Triphosphate Pyrophosphohydrolase"/>
    <property type="match status" value="1"/>
</dbReference>
<dbReference type="InterPro" id="IPR015797">
    <property type="entry name" value="NUDIX_hydrolase-like_dom_sf"/>
</dbReference>
<dbReference type="InterPro" id="IPR020476">
    <property type="entry name" value="Nudix_hydrolase"/>
</dbReference>
<evidence type="ECO:0000313" key="6">
    <source>
        <dbReference type="Proteomes" id="UP001526426"/>
    </source>
</evidence>
<accession>A0ABT3L831</accession>
<dbReference type="InterPro" id="IPR000086">
    <property type="entry name" value="NUDIX_hydrolase_dom"/>
</dbReference>
<sequence>MIQRYWQFFTTVLGIIFRHPITGTTLIPVLPDGKIVLIRRRDTGKWGLPGGIIDWGEDIPTTAHRELAEETGLEITEIRRLVGVYSAPDRDPRMHSISIVLAVSAQGTLKVQDTNEITDVRAFDPQEIPFGHLSHDNDRQLQDYLNHLTTIA</sequence>
<dbReference type="SUPFAM" id="SSF55811">
    <property type="entry name" value="Nudix"/>
    <property type="match status" value="1"/>
</dbReference>
<evidence type="ECO:0000256" key="3">
    <source>
        <dbReference type="RuleBase" id="RU003476"/>
    </source>
</evidence>
<name>A0ABT3L831_9CYAN</name>
<comment type="similarity">
    <text evidence="1 3">Belongs to the Nudix hydrolase family.</text>
</comment>
<dbReference type="PANTHER" id="PTHR43736">
    <property type="entry name" value="ADP-RIBOSE PYROPHOSPHATASE"/>
    <property type="match status" value="1"/>
</dbReference>
<dbReference type="PROSITE" id="PS00893">
    <property type="entry name" value="NUDIX_BOX"/>
    <property type="match status" value="1"/>
</dbReference>
<dbReference type="PANTHER" id="PTHR43736:SF1">
    <property type="entry name" value="DIHYDRONEOPTERIN TRIPHOSPHATE DIPHOSPHATASE"/>
    <property type="match status" value="1"/>
</dbReference>
<dbReference type="CDD" id="cd02883">
    <property type="entry name" value="NUDIX_Hydrolase"/>
    <property type="match status" value="1"/>
</dbReference>
<evidence type="ECO:0000256" key="2">
    <source>
        <dbReference type="ARBA" id="ARBA00022801"/>
    </source>
</evidence>
<dbReference type="PROSITE" id="PS51462">
    <property type="entry name" value="NUDIX"/>
    <property type="match status" value="1"/>
</dbReference>
<gene>
    <name evidence="5" type="ORF">K4A83_15490</name>
</gene>
<dbReference type="PRINTS" id="PR00502">
    <property type="entry name" value="NUDIXFAMILY"/>
</dbReference>
<dbReference type="InterPro" id="IPR020084">
    <property type="entry name" value="NUDIX_hydrolase_CS"/>
</dbReference>
<keyword evidence="2 3" id="KW-0378">Hydrolase</keyword>
<protein>
    <submittedName>
        <fullName evidence="5">NUDIX hydrolase</fullName>
    </submittedName>
</protein>
<comment type="caution">
    <text evidence="5">The sequence shown here is derived from an EMBL/GenBank/DDBJ whole genome shotgun (WGS) entry which is preliminary data.</text>
</comment>
<dbReference type="GO" id="GO:0016787">
    <property type="term" value="F:hydrolase activity"/>
    <property type="evidence" value="ECO:0007669"/>
    <property type="project" value="UniProtKB-KW"/>
</dbReference>
<proteinExistence type="inferred from homology"/>
<evidence type="ECO:0000313" key="5">
    <source>
        <dbReference type="EMBL" id="MCW6037665.1"/>
    </source>
</evidence>
<organism evidence="5 6">
    <name type="scientific">Spirulina subsalsa FACHB-351</name>
    <dbReference type="NCBI Taxonomy" id="234711"/>
    <lineage>
        <taxon>Bacteria</taxon>
        <taxon>Bacillati</taxon>
        <taxon>Cyanobacteriota</taxon>
        <taxon>Cyanophyceae</taxon>
        <taxon>Spirulinales</taxon>
        <taxon>Spirulinaceae</taxon>
        <taxon>Spirulina</taxon>
    </lineage>
</organism>
<dbReference type="EMBL" id="JAIHOM010000083">
    <property type="protein sequence ID" value="MCW6037665.1"/>
    <property type="molecule type" value="Genomic_DNA"/>
</dbReference>
<keyword evidence="6" id="KW-1185">Reference proteome</keyword>